<dbReference type="SUPFAM" id="SSF52821">
    <property type="entry name" value="Rhodanese/Cell cycle control phosphatase"/>
    <property type="match status" value="1"/>
</dbReference>
<accession>A0A6P5A3D1</accession>
<dbReference type="PANTHER" id="PTHR43268">
    <property type="entry name" value="THIOSULFATE SULFURTRANSFERASE/RHODANESE-LIKE DOMAIN-CONTAINING PROTEIN 2"/>
    <property type="match status" value="1"/>
</dbReference>
<dbReference type="PANTHER" id="PTHR43268:SF6">
    <property type="entry name" value="THIOSULFATE SULFURTRANSFERASE_RHODANESE-LIKE DOMAIN-CONTAINING PROTEIN 2"/>
    <property type="match status" value="1"/>
</dbReference>
<organism evidence="4 5">
    <name type="scientific">Branchiostoma belcheri</name>
    <name type="common">Amphioxus</name>
    <dbReference type="NCBI Taxonomy" id="7741"/>
    <lineage>
        <taxon>Eukaryota</taxon>
        <taxon>Metazoa</taxon>
        <taxon>Chordata</taxon>
        <taxon>Cephalochordata</taxon>
        <taxon>Leptocardii</taxon>
        <taxon>Amphioxiformes</taxon>
        <taxon>Branchiostomatidae</taxon>
        <taxon>Branchiostoma</taxon>
    </lineage>
</organism>
<dbReference type="GeneID" id="109480035"/>
<evidence type="ECO:0000256" key="1">
    <source>
        <dbReference type="ARBA" id="ARBA00069711"/>
    </source>
</evidence>
<dbReference type="KEGG" id="bbel:109480035"/>
<evidence type="ECO:0000313" key="4">
    <source>
        <dbReference type="Proteomes" id="UP000515135"/>
    </source>
</evidence>
<feature type="compositionally biased region" description="Basic and acidic residues" evidence="2">
    <location>
        <begin position="110"/>
        <end position="128"/>
    </location>
</feature>
<dbReference type="Pfam" id="PF23949">
    <property type="entry name" value="TSTD2_N"/>
    <property type="match status" value="1"/>
</dbReference>
<evidence type="ECO:0000259" key="3">
    <source>
        <dbReference type="PROSITE" id="PS50206"/>
    </source>
</evidence>
<dbReference type="InterPro" id="IPR036873">
    <property type="entry name" value="Rhodanese-like_dom_sf"/>
</dbReference>
<feature type="domain" description="Rhodanese" evidence="3">
    <location>
        <begin position="284"/>
        <end position="379"/>
    </location>
</feature>
<dbReference type="Proteomes" id="UP000515135">
    <property type="component" value="Unplaced"/>
</dbReference>
<dbReference type="SMART" id="SM00450">
    <property type="entry name" value="RHOD"/>
    <property type="match status" value="1"/>
</dbReference>
<dbReference type="Gene3D" id="3.40.250.10">
    <property type="entry name" value="Rhodanese-like domain"/>
    <property type="match status" value="1"/>
</dbReference>
<dbReference type="InterPro" id="IPR040503">
    <property type="entry name" value="TRHO_N"/>
</dbReference>
<dbReference type="OrthoDB" id="25002at2759"/>
<evidence type="ECO:0000313" key="5">
    <source>
        <dbReference type="RefSeq" id="XP_019637737.1"/>
    </source>
</evidence>
<dbReference type="FunFam" id="3.40.250.10:FF:000022">
    <property type="entry name" value="Thiosulfate sulfurtransferase/rhodanese-like domain-containing protein 2"/>
    <property type="match status" value="1"/>
</dbReference>
<evidence type="ECO:0000256" key="2">
    <source>
        <dbReference type="SAM" id="MobiDB-lite"/>
    </source>
</evidence>
<dbReference type="Pfam" id="PF12368">
    <property type="entry name" value="Rhodanese_C"/>
    <property type="match status" value="1"/>
</dbReference>
<dbReference type="RefSeq" id="XP_019637737.1">
    <property type="nucleotide sequence ID" value="XM_019782178.1"/>
</dbReference>
<dbReference type="InterPro" id="IPR022111">
    <property type="entry name" value="Rhodanese_C"/>
</dbReference>
<dbReference type="Gene3D" id="3.30.70.100">
    <property type="match status" value="1"/>
</dbReference>
<feature type="region of interest" description="Disordered" evidence="2">
    <location>
        <begin position="98"/>
        <end position="133"/>
    </location>
</feature>
<protein>
    <recommendedName>
        <fullName evidence="1">Thiosulfate sulfurtransferase/rhodanese-like domain-containing protein 2</fullName>
    </recommendedName>
</protein>
<dbReference type="AlphaFoldDB" id="A0A6P5A3D1"/>
<dbReference type="Pfam" id="PF00581">
    <property type="entry name" value="Rhodanese"/>
    <property type="match status" value="1"/>
</dbReference>
<keyword evidence="4" id="KW-1185">Reference proteome</keyword>
<dbReference type="CDD" id="cd01518">
    <property type="entry name" value="RHOD_YceA"/>
    <property type="match status" value="1"/>
</dbReference>
<reference evidence="5" key="1">
    <citation type="submission" date="2025-08" db="UniProtKB">
        <authorList>
            <consortium name="RefSeq"/>
        </authorList>
    </citation>
    <scope>IDENTIFICATION</scope>
    <source>
        <tissue evidence="5">Gonad</tissue>
    </source>
</reference>
<dbReference type="InterPro" id="IPR001763">
    <property type="entry name" value="Rhodanese-like_dom"/>
</dbReference>
<proteinExistence type="predicted"/>
<dbReference type="InterPro" id="IPR057944">
    <property type="entry name" value="TSTD2_N"/>
</dbReference>
<gene>
    <name evidence="5" type="primary">LOC109480035</name>
</gene>
<dbReference type="InterPro" id="IPR020936">
    <property type="entry name" value="TrhO"/>
</dbReference>
<dbReference type="PROSITE" id="PS50206">
    <property type="entry name" value="RHODANESE_3"/>
    <property type="match status" value="1"/>
</dbReference>
<name>A0A6P5A3D1_BRABE</name>
<sequence length="473" mass="53420">MAPVTEAKGSPTPRVQKARVLRQLAKKQAFGQLVKSCELHPDVSQQPTCPAAKKWNCCGETFDSMADICKHVSLHHHNKVEEEATKLLSSLHMSDIEITEQPRTSDLVEDMSKDSKKQKSEEGNKSQESEEVAWLPDVSNVDLGDPNDERSGLVTLFYKYCEVERPEELEVWQRDLCTRLKLTGKVRVSTEGINATVGGSSQAVHLYIQAVREHPLFCHMTTQEFKLSPGSARHFHGGLKVGVYQELVPMGVDPACASYKEAGVHLSVDEFHERLERHLQTEDDKDRTVFVDCRNFYESRIGHFLGAVAPDIRKFSYWPEYVDKNTEFFQDKTVVMFCTGGIRCEKGSAYLKSKGVCKDVLQLEGGIHKYMEKYPNGYFRGKLFVFDDRYAIPANSDIVGRCFYCKEAWDEYKPCSSAHCHQLVLSCDRCTAAGWTTCCRDCQLQAAGASARGVRCREECACTKGRRRIPVEV</sequence>
<dbReference type="Pfam" id="PF17773">
    <property type="entry name" value="UPF0176_N"/>
    <property type="match status" value="1"/>
</dbReference>